<accession>A0A1Q5PED9</accession>
<evidence type="ECO:0000313" key="1">
    <source>
        <dbReference type="EMBL" id="OKL40577.1"/>
    </source>
</evidence>
<sequence length="86" mass="9956">MLEHSMFERLPLRSQAETLAKEGTILAQRQFNSWTVTLYTLNHAFVEVWTGREAQVISTFRKSANALAVLEPYVEGLDVQRMLDDW</sequence>
<reference evidence="1 2" key="1">
    <citation type="submission" date="2016-03" db="EMBL/GenBank/DDBJ databases">
        <title>Genome sequence of Pontibacter sp. nov., of the family cytophagaceae, isolated from marine sediment of the Yellow Sea, China.</title>
        <authorList>
            <person name="Zhang G."/>
            <person name="Zhang R."/>
        </authorList>
    </citation>
    <scope>NUCLEOTIDE SEQUENCE [LARGE SCALE GENOMIC DNA]</scope>
    <source>
        <strain evidence="1 2">S10-8</strain>
    </source>
</reference>
<comment type="caution">
    <text evidence="1">The sequence shown here is derived from an EMBL/GenBank/DDBJ whole genome shotgun (WGS) entry which is preliminary data.</text>
</comment>
<dbReference type="EMBL" id="LVWA01000005">
    <property type="protein sequence ID" value="OKL40577.1"/>
    <property type="molecule type" value="Genomic_DNA"/>
</dbReference>
<gene>
    <name evidence="1" type="ORF">A3841_18765</name>
</gene>
<evidence type="ECO:0000313" key="2">
    <source>
        <dbReference type="Proteomes" id="UP000186551"/>
    </source>
</evidence>
<organism evidence="1 2">
    <name type="scientific">Pontibacter flavimaris</name>
    <dbReference type="NCBI Taxonomy" id="1797110"/>
    <lineage>
        <taxon>Bacteria</taxon>
        <taxon>Pseudomonadati</taxon>
        <taxon>Bacteroidota</taxon>
        <taxon>Cytophagia</taxon>
        <taxon>Cytophagales</taxon>
        <taxon>Hymenobacteraceae</taxon>
        <taxon>Pontibacter</taxon>
    </lineage>
</organism>
<name>A0A1Q5PED9_9BACT</name>
<dbReference type="Proteomes" id="UP000186551">
    <property type="component" value="Unassembled WGS sequence"/>
</dbReference>
<proteinExistence type="predicted"/>
<keyword evidence="2" id="KW-1185">Reference proteome</keyword>
<dbReference type="AlphaFoldDB" id="A0A1Q5PED9"/>
<protein>
    <submittedName>
        <fullName evidence="1">Uncharacterized protein</fullName>
    </submittedName>
</protein>
<dbReference type="RefSeq" id="WP_073852683.1">
    <property type="nucleotide sequence ID" value="NZ_LVWA01000005.1"/>
</dbReference>
<dbReference type="OrthoDB" id="853338at2"/>